<name>A0A640LSJ6_BACAN</name>
<organism evidence="1">
    <name type="scientific">Bacillus anthracis</name>
    <name type="common">anthrax bacterium</name>
    <dbReference type="NCBI Taxonomy" id="1392"/>
    <lineage>
        <taxon>Bacteria</taxon>
        <taxon>Bacillati</taxon>
        <taxon>Bacillota</taxon>
        <taxon>Bacilli</taxon>
        <taxon>Bacillales</taxon>
        <taxon>Bacillaceae</taxon>
        <taxon>Bacillus</taxon>
        <taxon>Bacillus cereus group</taxon>
    </lineage>
</organism>
<sequence length="49" mass="5834">MYYGGDFIDIVLIFILCLQWSRGSRQRTKVNNVVRSWDVPDFLKLKTLK</sequence>
<comment type="caution">
    <text evidence="1">The sequence shown here is derived from an EMBL/GenBank/DDBJ whole genome shotgun (WGS) entry which is preliminary data.</text>
</comment>
<reference evidence="1" key="2">
    <citation type="submission" date="2019-12" db="EMBL/GenBank/DDBJ databases">
        <authorList>
            <person name="Hoang T.H.H."/>
            <person name="Okutani A."/>
        </authorList>
    </citation>
    <scope>NUCLEOTIDE SEQUENCE</scope>
    <source>
        <strain evidence="1">DB</strain>
        <strain evidence="2">HG</strain>
        <strain evidence="3">LaLC</strain>
        <strain evidence="4">LamDB</strain>
    </source>
</reference>
<protein>
    <submittedName>
        <fullName evidence="1">Uncharacterized protein</fullName>
    </submittedName>
</protein>
<reference evidence="1" key="1">
    <citation type="submission" date="2019-12" db="EMBL/GenBank/DDBJ databases">
        <title>Epidemiological and comparative genomic analysis of Bacillus anthracis isolated from northern Vietnam.</title>
        <authorList>
            <person name="Hoang T.T.H."/>
            <person name="Dang D.A."/>
            <person name="Pham M.H."/>
            <person name="Luong M.H."/>
            <person name="Tran N.D."/>
            <person name="Nguyen T.H."/>
            <person name="Nguyen T.T."/>
            <person name="Inoue S."/>
            <person name="Morikawa S."/>
            <person name="Okutani A."/>
        </authorList>
    </citation>
    <scope>NUCLEOTIDE SEQUENCE</scope>
    <source>
        <strain evidence="1">DB</strain>
        <strain evidence="2">HG</strain>
        <strain evidence="3">LaLC</strain>
        <strain evidence="4">LamDB</strain>
    </source>
</reference>
<dbReference type="EMBL" id="BLEV01000002">
    <property type="protein sequence ID" value="GEU06815.1"/>
    <property type="molecule type" value="Genomic_DNA"/>
</dbReference>
<evidence type="ECO:0000313" key="2">
    <source>
        <dbReference type="EMBL" id="GEU06815.1"/>
    </source>
</evidence>
<evidence type="ECO:0000313" key="1">
    <source>
        <dbReference type="EMBL" id="GEU04416.1"/>
    </source>
</evidence>
<dbReference type="EMBL" id="BLEX01000002">
    <property type="protein sequence ID" value="GEU21544.1"/>
    <property type="molecule type" value="Genomic_DNA"/>
</dbReference>
<dbReference type="AlphaFoldDB" id="A0A640LSJ6"/>
<proteinExistence type="predicted"/>
<evidence type="ECO:0000313" key="3">
    <source>
        <dbReference type="EMBL" id="GEU12047.1"/>
    </source>
</evidence>
<accession>A0A640LSJ6</accession>
<evidence type="ECO:0000313" key="4">
    <source>
        <dbReference type="EMBL" id="GEU21544.1"/>
    </source>
</evidence>
<gene>
    <name evidence="1" type="ORF">DB1_56680</name>
    <name evidence="2" type="ORF">HG1_23000</name>
    <name evidence="3" type="ORF">LaLC_17380</name>
    <name evidence="4" type="ORF">LamDB_19180</name>
</gene>
<dbReference type="EMBL" id="BLEW01000003">
    <property type="protein sequence ID" value="GEU12047.1"/>
    <property type="molecule type" value="Genomic_DNA"/>
</dbReference>
<dbReference type="EMBL" id="BLEU01000019">
    <property type="protein sequence ID" value="GEU04416.1"/>
    <property type="molecule type" value="Genomic_DNA"/>
</dbReference>